<proteinExistence type="predicted"/>
<feature type="transmembrane region" description="Helical" evidence="1">
    <location>
        <begin position="206"/>
        <end position="226"/>
    </location>
</feature>
<evidence type="ECO:0000313" key="3">
    <source>
        <dbReference type="Proteomes" id="UP000261540"/>
    </source>
</evidence>
<dbReference type="Gene3D" id="1.10.3730.20">
    <property type="match status" value="1"/>
</dbReference>
<keyword evidence="1" id="KW-0812">Transmembrane</keyword>
<protein>
    <submittedName>
        <fullName evidence="2">Si:ch211-263p13.7</fullName>
    </submittedName>
</protein>
<dbReference type="Proteomes" id="UP000261540">
    <property type="component" value="Unplaced"/>
</dbReference>
<feature type="transmembrane region" description="Helical" evidence="1">
    <location>
        <begin position="159"/>
        <end position="186"/>
    </location>
</feature>
<keyword evidence="3" id="KW-1185">Reference proteome</keyword>
<accession>A0A3B3RNQ6</accession>
<dbReference type="PANTHER" id="PTHR19346">
    <property type="entry name" value="SUGAR PHOSPHATE TRANSPORTER DOMAIN-CONTAINING PROTEIN"/>
    <property type="match status" value="1"/>
</dbReference>
<keyword evidence="1" id="KW-1133">Transmembrane helix</keyword>
<feature type="transmembrane region" description="Helical" evidence="1">
    <location>
        <begin position="44"/>
        <end position="64"/>
    </location>
</feature>
<dbReference type="AlphaFoldDB" id="A0A3B3RNQ6"/>
<dbReference type="InterPro" id="IPR037185">
    <property type="entry name" value="EmrE-like"/>
</dbReference>
<keyword evidence="1" id="KW-0472">Membrane</keyword>
<dbReference type="GeneTree" id="ENSGT00390000008727"/>
<feature type="transmembrane region" description="Helical" evidence="1">
    <location>
        <begin position="127"/>
        <end position="147"/>
    </location>
</feature>
<dbReference type="InterPro" id="IPR026505">
    <property type="entry name" value="Solute_c_fam_35_mem_F3/F4"/>
</dbReference>
<evidence type="ECO:0000256" key="1">
    <source>
        <dbReference type="SAM" id="Phobius"/>
    </source>
</evidence>
<dbReference type="Ensembl" id="ENSPKIT00000000085.1">
    <property type="protein sequence ID" value="ENSPKIP00000019490.1"/>
    <property type="gene ID" value="ENSPKIG00000004635.1"/>
</dbReference>
<sequence length="267" mass="28486">PFFITCFCCAGNLLLFPFYYLGQLVGAEKQCSAFLGEEGVTLRAMLRTAAPFSVLWSLSCYLYLLALRRISAGDASAILCCSRAFAFLLSWIGLRDTFMGVRIVGTILSVTGIVMMAYADGFHGDSIMGVALAVGSACASALFKVLLRRRVGEEQPGGASVLLSCVGMCGTCLQSWLSGLLCLTGVEDWPATQDAAWGELTLGRPLTYPALIALGILMSVPASTFYLDASPQLSQVRLAAASTIGVGYLLLLFPVNWDESSLRWLGG</sequence>
<organism evidence="2 3">
    <name type="scientific">Paramormyrops kingsleyae</name>
    <dbReference type="NCBI Taxonomy" id="1676925"/>
    <lineage>
        <taxon>Eukaryota</taxon>
        <taxon>Metazoa</taxon>
        <taxon>Chordata</taxon>
        <taxon>Craniata</taxon>
        <taxon>Vertebrata</taxon>
        <taxon>Euteleostomi</taxon>
        <taxon>Actinopterygii</taxon>
        <taxon>Neopterygii</taxon>
        <taxon>Teleostei</taxon>
        <taxon>Osteoglossocephala</taxon>
        <taxon>Osteoglossomorpha</taxon>
        <taxon>Osteoglossiformes</taxon>
        <taxon>Mormyridae</taxon>
        <taxon>Paramormyrops</taxon>
    </lineage>
</organism>
<name>A0A3B3RNQ6_9TELE</name>
<reference evidence="2" key="2">
    <citation type="submission" date="2025-09" db="UniProtKB">
        <authorList>
            <consortium name="Ensembl"/>
        </authorList>
    </citation>
    <scope>IDENTIFICATION</scope>
</reference>
<feature type="transmembrane region" description="Helical" evidence="1">
    <location>
        <begin position="238"/>
        <end position="257"/>
    </location>
</feature>
<evidence type="ECO:0000313" key="2">
    <source>
        <dbReference type="Ensembl" id="ENSPKIP00000019490.1"/>
    </source>
</evidence>
<feature type="transmembrane region" description="Helical" evidence="1">
    <location>
        <begin position="101"/>
        <end position="121"/>
    </location>
</feature>
<dbReference type="SUPFAM" id="SSF103481">
    <property type="entry name" value="Multidrug resistance efflux transporter EmrE"/>
    <property type="match status" value="1"/>
</dbReference>
<dbReference type="PANTHER" id="PTHR19346:SF2">
    <property type="entry name" value="SOLUTE CARRIER FAMILY 35 MEMBER F4"/>
    <property type="match status" value="1"/>
</dbReference>
<reference evidence="2" key="1">
    <citation type="submission" date="2025-08" db="UniProtKB">
        <authorList>
            <consortium name="Ensembl"/>
        </authorList>
    </citation>
    <scope>IDENTIFICATION</scope>
</reference>